<gene>
    <name evidence="2" type="primary">fdh</name>
    <name evidence="2" type="ORF">RS81_02656</name>
</gene>
<dbReference type="InterPro" id="IPR023210">
    <property type="entry name" value="NADP_OxRdtase_dom"/>
</dbReference>
<dbReference type="RefSeq" id="WP_045276570.1">
    <property type="nucleotide sequence ID" value="NZ_BAAAUP010000003.1"/>
</dbReference>
<dbReference type="Pfam" id="PF00248">
    <property type="entry name" value="Aldo_ket_red"/>
    <property type="match status" value="1"/>
</dbReference>
<protein>
    <submittedName>
        <fullName evidence="2">D-threo-aldose 1-dehydrogenase</fullName>
        <ecNumber evidence="2">1.1.1.122</ecNumber>
    </submittedName>
</protein>
<accession>A0A0M2H3K1</accession>
<dbReference type="EC" id="1.1.1.122" evidence="2"/>
<comment type="caution">
    <text evidence="2">The sequence shown here is derived from an EMBL/GenBank/DDBJ whole genome shotgun (WGS) entry which is preliminary data.</text>
</comment>
<dbReference type="AlphaFoldDB" id="A0A0M2H3K1"/>
<dbReference type="Proteomes" id="UP000033956">
    <property type="component" value="Unassembled WGS sequence"/>
</dbReference>
<feature type="domain" description="NADP-dependent oxidoreductase" evidence="1">
    <location>
        <begin position="23"/>
        <end position="305"/>
    </location>
</feature>
<dbReference type="GO" id="GO:0005829">
    <property type="term" value="C:cytosol"/>
    <property type="evidence" value="ECO:0007669"/>
    <property type="project" value="TreeGrafter"/>
</dbReference>
<dbReference type="PATRIC" id="fig|92835.4.peg.2693"/>
<dbReference type="EMBL" id="JYIZ01000055">
    <property type="protein sequence ID" value="KJL38385.1"/>
    <property type="molecule type" value="Genomic_DNA"/>
</dbReference>
<evidence type="ECO:0000259" key="1">
    <source>
        <dbReference type="Pfam" id="PF00248"/>
    </source>
</evidence>
<dbReference type="STRING" id="92835.RS81_02656"/>
<keyword evidence="3" id="KW-1185">Reference proteome</keyword>
<organism evidence="2 3">
    <name type="scientific">Microbacterium terrae</name>
    <dbReference type="NCBI Taxonomy" id="69369"/>
    <lineage>
        <taxon>Bacteria</taxon>
        <taxon>Bacillati</taxon>
        <taxon>Actinomycetota</taxon>
        <taxon>Actinomycetes</taxon>
        <taxon>Micrococcales</taxon>
        <taxon>Microbacteriaceae</taxon>
        <taxon>Microbacterium</taxon>
    </lineage>
</organism>
<dbReference type="Gene3D" id="3.20.20.100">
    <property type="entry name" value="NADP-dependent oxidoreductase domain"/>
    <property type="match status" value="1"/>
</dbReference>
<dbReference type="InterPro" id="IPR036812">
    <property type="entry name" value="NAD(P)_OxRdtase_dom_sf"/>
</dbReference>
<proteinExistence type="predicted"/>
<dbReference type="PANTHER" id="PTHR42686:SF1">
    <property type="entry name" value="GH17980P-RELATED"/>
    <property type="match status" value="1"/>
</dbReference>
<dbReference type="InterPro" id="IPR020471">
    <property type="entry name" value="AKR"/>
</dbReference>
<dbReference type="SUPFAM" id="SSF51430">
    <property type="entry name" value="NAD(P)-linked oxidoreductase"/>
    <property type="match status" value="1"/>
</dbReference>
<evidence type="ECO:0000313" key="2">
    <source>
        <dbReference type="EMBL" id="KJL38385.1"/>
    </source>
</evidence>
<evidence type="ECO:0000313" key="3">
    <source>
        <dbReference type="Proteomes" id="UP000033956"/>
    </source>
</evidence>
<dbReference type="CDD" id="cd19090">
    <property type="entry name" value="AKR_AKR15A-like"/>
    <property type="match status" value="1"/>
</dbReference>
<name>A0A0M2H3K1_9MICO</name>
<dbReference type="OrthoDB" id="9768851at2"/>
<reference evidence="2 3" key="1">
    <citation type="submission" date="2015-02" db="EMBL/GenBank/DDBJ databases">
        <title>Draft genome sequences of ten Microbacterium spp. with emphasis on heavy metal contaminated environments.</title>
        <authorList>
            <person name="Corretto E."/>
        </authorList>
    </citation>
    <scope>NUCLEOTIDE SEQUENCE [LARGE SCALE GENOMIC DNA]</scope>
    <source>
        <strain evidence="2 3">DSM 12510</strain>
    </source>
</reference>
<sequence>MSTEDRLRHRTLGPHGPAVTPVALGTSPLGGMPHIYGYDVDETTAIDTVTAFLESSLNFIDTSNDYGAGESERRIGVALREAITPRDDLVIATKADPAPGSRDFSAERIRTSFKESTARLGVNYIDVFYLHDPERFAFESVTAPGGALDAAIALRESGHVGMIGVAGGDIDQMRRYIDTGKLDVLLNHSQFNLIDRTASSLIDHAVAAGIPFINAAPYASGILAKGAATQARYRYRPAGAAVTRAVAHLEDAARNHGVPLAALALQFSTRDPRIASTVVGASSPSRVAALISNQQLAIPDELWTEVIGLSLEEQ</sequence>
<dbReference type="PANTHER" id="PTHR42686">
    <property type="entry name" value="GH17980P-RELATED"/>
    <property type="match status" value="1"/>
</dbReference>
<dbReference type="GO" id="GO:0047834">
    <property type="term" value="F:D-threo-aldose 1-dehydrogenase activity"/>
    <property type="evidence" value="ECO:0007669"/>
    <property type="project" value="UniProtKB-EC"/>
</dbReference>
<keyword evidence="2" id="KW-0560">Oxidoreductase</keyword>